<dbReference type="Proteomes" id="UP000499080">
    <property type="component" value="Unassembled WGS sequence"/>
</dbReference>
<comment type="caution">
    <text evidence="2">The sequence shown here is derived from an EMBL/GenBank/DDBJ whole genome shotgun (WGS) entry which is preliminary data.</text>
</comment>
<dbReference type="AlphaFoldDB" id="A0A4Y2KMW6"/>
<accession>A0A4Y2KMW6</accession>
<evidence type="ECO:0000313" key="2">
    <source>
        <dbReference type="EMBL" id="GBN03578.1"/>
    </source>
</evidence>
<dbReference type="EMBL" id="BGPR01115309">
    <property type="protein sequence ID" value="GBN03578.1"/>
    <property type="molecule type" value="Genomic_DNA"/>
</dbReference>
<keyword evidence="1" id="KW-1133">Transmembrane helix</keyword>
<feature type="transmembrane region" description="Helical" evidence="1">
    <location>
        <begin position="52"/>
        <end position="70"/>
    </location>
</feature>
<reference evidence="2 3" key="1">
    <citation type="journal article" date="2019" name="Sci. Rep.">
        <title>Orb-weaving spider Araneus ventricosus genome elucidates the spidroin gene catalogue.</title>
        <authorList>
            <person name="Kono N."/>
            <person name="Nakamura H."/>
            <person name="Ohtoshi R."/>
            <person name="Moran D.A.P."/>
            <person name="Shinohara A."/>
            <person name="Yoshida Y."/>
            <person name="Fujiwara M."/>
            <person name="Mori M."/>
            <person name="Tomita M."/>
            <person name="Arakawa K."/>
        </authorList>
    </citation>
    <scope>NUCLEOTIDE SEQUENCE [LARGE SCALE GENOMIC DNA]</scope>
</reference>
<evidence type="ECO:0000256" key="1">
    <source>
        <dbReference type="SAM" id="Phobius"/>
    </source>
</evidence>
<evidence type="ECO:0000313" key="3">
    <source>
        <dbReference type="Proteomes" id="UP000499080"/>
    </source>
</evidence>
<name>A0A4Y2KMW6_ARAVE</name>
<organism evidence="2 3">
    <name type="scientific">Araneus ventricosus</name>
    <name type="common">Orbweaver spider</name>
    <name type="synonym">Epeira ventricosa</name>
    <dbReference type="NCBI Taxonomy" id="182803"/>
    <lineage>
        <taxon>Eukaryota</taxon>
        <taxon>Metazoa</taxon>
        <taxon>Ecdysozoa</taxon>
        <taxon>Arthropoda</taxon>
        <taxon>Chelicerata</taxon>
        <taxon>Arachnida</taxon>
        <taxon>Araneae</taxon>
        <taxon>Araneomorphae</taxon>
        <taxon>Entelegynae</taxon>
        <taxon>Araneoidea</taxon>
        <taxon>Araneidae</taxon>
        <taxon>Araneus</taxon>
    </lineage>
</organism>
<keyword evidence="3" id="KW-1185">Reference proteome</keyword>
<protein>
    <submittedName>
        <fullName evidence="2">Uncharacterized protein</fullName>
    </submittedName>
</protein>
<proteinExistence type="predicted"/>
<gene>
    <name evidence="2" type="ORF">AVEN_201100_1</name>
</gene>
<sequence>MARPRLETGRFMFKTRFHRSSTVHMGLVYIQSEVEAQTFPVGVEWKFGAGGVASGVIIVISLWLKIMSILSKLERNKTKKGPNDLEKREREGLAHLHDTSFDSFENKTEREKHRPTRFHNRLVEKETLDLLSIYLFSSIYSMPS</sequence>
<keyword evidence="1" id="KW-0812">Transmembrane</keyword>
<keyword evidence="1" id="KW-0472">Membrane</keyword>